<dbReference type="SUPFAM" id="SSF53659">
    <property type="entry name" value="Isocitrate/Isopropylmalate dehydrogenase-like"/>
    <property type="match status" value="1"/>
</dbReference>
<evidence type="ECO:0000313" key="5">
    <source>
        <dbReference type="EMBL" id="CAB4905481.1"/>
    </source>
</evidence>
<dbReference type="Gene3D" id="3.40.50.10950">
    <property type="match status" value="1"/>
</dbReference>
<dbReference type="PANTHER" id="PTHR43356">
    <property type="entry name" value="PHOSPHATE ACETYLTRANSFERASE"/>
    <property type="match status" value="1"/>
</dbReference>
<accession>A0A6J7GB01</accession>
<dbReference type="InterPro" id="IPR002505">
    <property type="entry name" value="PTA_PTB"/>
</dbReference>
<keyword evidence="3" id="KW-0012">Acyltransferase</keyword>
<reference evidence="5" key="1">
    <citation type="submission" date="2020-05" db="EMBL/GenBank/DDBJ databases">
        <authorList>
            <person name="Chiriac C."/>
            <person name="Salcher M."/>
            <person name="Ghai R."/>
            <person name="Kavagutti S V."/>
        </authorList>
    </citation>
    <scope>NUCLEOTIDE SEQUENCE</scope>
</reference>
<dbReference type="Gene3D" id="3.40.50.10750">
    <property type="entry name" value="Isocitrate/Isopropylmalate dehydrogenase-like"/>
    <property type="match status" value="1"/>
</dbReference>
<dbReference type="NCBIfam" id="NF007233">
    <property type="entry name" value="PRK09653.1"/>
    <property type="match status" value="1"/>
</dbReference>
<evidence type="ECO:0000256" key="3">
    <source>
        <dbReference type="ARBA" id="ARBA00023315"/>
    </source>
</evidence>
<dbReference type="InterPro" id="IPR012147">
    <property type="entry name" value="P_Ac_Bu_trans"/>
</dbReference>
<dbReference type="Pfam" id="PF01515">
    <property type="entry name" value="PTA_PTB"/>
    <property type="match status" value="1"/>
</dbReference>
<dbReference type="AlphaFoldDB" id="A0A6J7GB01"/>
<evidence type="ECO:0000256" key="2">
    <source>
        <dbReference type="ARBA" id="ARBA00022679"/>
    </source>
</evidence>
<dbReference type="EMBL" id="CAFBMR010000008">
    <property type="protein sequence ID" value="CAB4905481.1"/>
    <property type="molecule type" value="Genomic_DNA"/>
</dbReference>
<sequence>MTTASTHRLQAHWRLQTMTAGLRVVLADGDDPRVREAAPHLVEWGITPLLVTSDPVFSDGVQSLDPRDVAPGITQVLEALADTLAQKHDLSAAERSALLCDPLNIAVAAVKVGLVDGCVAGASRPSADVARAALRLVGTAPGVSTLSSSFIMLLPDGRALAYGDCAVVPEPDAEQLAEIAIATAGTFSDVVGEEPVVAMLSFSTKGSAEHRSIEVVREATRIVRKQCPELAIDGELQFDAAFVPGVAAAKAPGSPAAGRANVFIFPNLAAGNIAYKITERLAGADAFGPLFQGLAGAVNDLSRGCSAEDILNISVITSVQAAQHVDHATAGGA</sequence>
<feature type="domain" description="Phosphate acetyl/butaryl transferase" evidence="4">
    <location>
        <begin position="21"/>
        <end position="317"/>
    </location>
</feature>
<name>A0A6J7GB01_9ZZZZ</name>
<comment type="similarity">
    <text evidence="1">Belongs to the phosphate acetyltransferase and butyryltransferase family.</text>
</comment>
<organism evidence="5">
    <name type="scientific">freshwater metagenome</name>
    <dbReference type="NCBI Taxonomy" id="449393"/>
    <lineage>
        <taxon>unclassified sequences</taxon>
        <taxon>metagenomes</taxon>
        <taxon>ecological metagenomes</taxon>
    </lineage>
</organism>
<dbReference type="InterPro" id="IPR042113">
    <property type="entry name" value="P_AcTrfase_dom1"/>
</dbReference>
<dbReference type="GO" id="GO:0016746">
    <property type="term" value="F:acyltransferase activity"/>
    <property type="evidence" value="ECO:0007669"/>
    <property type="project" value="UniProtKB-KW"/>
</dbReference>
<keyword evidence="2" id="KW-0808">Transferase</keyword>
<dbReference type="InterPro" id="IPR042112">
    <property type="entry name" value="P_AcTrfase_dom2"/>
</dbReference>
<dbReference type="PIRSF" id="PIRSF000428">
    <property type="entry name" value="P_Ac_trans"/>
    <property type="match status" value="1"/>
</dbReference>
<dbReference type="PANTHER" id="PTHR43356:SF1">
    <property type="entry name" value="PHOSPHATE ACETYLTRANSFERASE EUTD"/>
    <property type="match status" value="1"/>
</dbReference>
<gene>
    <name evidence="5" type="ORF">UFOPK3610_00391</name>
</gene>
<proteinExistence type="inferred from homology"/>
<evidence type="ECO:0000259" key="4">
    <source>
        <dbReference type="Pfam" id="PF01515"/>
    </source>
</evidence>
<dbReference type="InterPro" id="IPR050500">
    <property type="entry name" value="Phos_Acetyltrans/Butyryltrans"/>
</dbReference>
<evidence type="ECO:0000256" key="1">
    <source>
        <dbReference type="ARBA" id="ARBA00005656"/>
    </source>
</evidence>
<protein>
    <submittedName>
        <fullName evidence="5">Unannotated protein</fullName>
    </submittedName>
</protein>